<feature type="signal peptide" evidence="1">
    <location>
        <begin position="1"/>
        <end position="23"/>
    </location>
</feature>
<accession>A0ABX7X3T5</accession>
<sequence>MCVTINRFLVGLLLAISSPLLLADNQLWPSFPSIPPSYQVLRPQTMVKNAKVNFPAYVVEQTNGYRVTAPDGNELIVDSITQPKCAFYGTYVNTDEDGYLGMGEIPHLSSAMFISAR</sequence>
<organism evidence="2 3">
    <name type="scientific">Candidatus Thiothrix anitrata</name>
    <dbReference type="NCBI Taxonomy" id="2823902"/>
    <lineage>
        <taxon>Bacteria</taxon>
        <taxon>Pseudomonadati</taxon>
        <taxon>Pseudomonadota</taxon>
        <taxon>Gammaproteobacteria</taxon>
        <taxon>Thiotrichales</taxon>
        <taxon>Thiotrichaceae</taxon>
        <taxon>Thiothrix</taxon>
    </lineage>
</organism>
<name>A0ABX7X3T5_9GAMM</name>
<protein>
    <submittedName>
        <fullName evidence="2">Uncharacterized protein</fullName>
    </submittedName>
</protein>
<gene>
    <name evidence="2" type="ORF">J8380_02850</name>
</gene>
<evidence type="ECO:0000313" key="2">
    <source>
        <dbReference type="EMBL" id="QTR50525.1"/>
    </source>
</evidence>
<keyword evidence="1" id="KW-0732">Signal</keyword>
<proteinExistence type="predicted"/>
<feature type="chain" id="PRO_5045265908" evidence="1">
    <location>
        <begin position="24"/>
        <end position="117"/>
    </location>
</feature>
<evidence type="ECO:0000256" key="1">
    <source>
        <dbReference type="SAM" id="SignalP"/>
    </source>
</evidence>
<dbReference type="Proteomes" id="UP000672027">
    <property type="component" value="Chromosome"/>
</dbReference>
<dbReference type="EMBL" id="CP072800">
    <property type="protein sequence ID" value="QTR50525.1"/>
    <property type="molecule type" value="Genomic_DNA"/>
</dbReference>
<keyword evidence="3" id="KW-1185">Reference proteome</keyword>
<reference evidence="2 3" key="1">
    <citation type="submission" date="2021-04" db="EMBL/GenBank/DDBJ databases">
        <title>Genomics, taxonomy and metabolism of representatives of sulfur bacteria of the genus Thiothrix: Thiothrix fructosivorans QT, Thiothrix unzii A1T and three new species, Thiothrix subterranea sp. nov., Thiothrix litoralis sp. nov. and 'Candidatus Thiothrix anitrata' sp. nov.</title>
        <authorList>
            <person name="Ravin N.V."/>
            <person name="Smolyakov D."/>
            <person name="Rudenko T.S."/>
            <person name="Mardanov A.V."/>
            <person name="Beletsky A.V."/>
            <person name="Markov N.D."/>
            <person name="Fomenkov A.I."/>
            <person name="Roberts R.J."/>
            <person name="Karnachuk O.V."/>
            <person name="Novikov A."/>
            <person name="Grabovich M.Y."/>
        </authorList>
    </citation>
    <scope>NUCLEOTIDE SEQUENCE [LARGE SCALE GENOMIC DNA]</scope>
    <source>
        <strain evidence="2 3">A52</strain>
    </source>
</reference>
<evidence type="ECO:0000313" key="3">
    <source>
        <dbReference type="Proteomes" id="UP000672027"/>
    </source>
</evidence>
<dbReference type="RefSeq" id="WP_210228126.1">
    <property type="nucleotide sequence ID" value="NZ_CP072800.1"/>
</dbReference>